<reference evidence="3 4" key="1">
    <citation type="submission" date="2020-01" db="EMBL/GenBank/DDBJ databases">
        <authorList>
            <person name="Lee S.D."/>
        </authorList>
    </citation>
    <scope>NUCLEOTIDE SEQUENCE [LARGE SCALE GENOMIC DNA]</scope>
    <source>
        <strain evidence="3 4">SAP-35</strain>
    </source>
</reference>
<protein>
    <submittedName>
        <fullName evidence="3">C39 family peptidase</fullName>
    </submittedName>
</protein>
<keyword evidence="1" id="KW-0732">Signal</keyword>
<name>A0ABX0FGA4_9BURK</name>
<dbReference type="Proteomes" id="UP000666369">
    <property type="component" value="Unassembled WGS sequence"/>
</dbReference>
<proteinExistence type="predicted"/>
<evidence type="ECO:0000313" key="3">
    <source>
        <dbReference type="EMBL" id="NGZ83593.1"/>
    </source>
</evidence>
<dbReference type="Pfam" id="PF03412">
    <property type="entry name" value="Peptidase_C39"/>
    <property type="match status" value="1"/>
</dbReference>
<evidence type="ECO:0000256" key="1">
    <source>
        <dbReference type="SAM" id="SignalP"/>
    </source>
</evidence>
<feature type="domain" description="Peptidase C39" evidence="2">
    <location>
        <begin position="52"/>
        <end position="182"/>
    </location>
</feature>
<feature type="signal peptide" evidence="1">
    <location>
        <begin position="1"/>
        <end position="23"/>
    </location>
</feature>
<dbReference type="RefSeq" id="WP_166099333.1">
    <property type="nucleotide sequence ID" value="NZ_JAADJT010000002.1"/>
</dbReference>
<evidence type="ECO:0000313" key="4">
    <source>
        <dbReference type="Proteomes" id="UP000666369"/>
    </source>
</evidence>
<accession>A0ABX0FGA4</accession>
<dbReference type="PROSITE" id="PS50990">
    <property type="entry name" value="PEPTIDASE_C39"/>
    <property type="match status" value="1"/>
</dbReference>
<keyword evidence="4" id="KW-1185">Reference proteome</keyword>
<gene>
    <name evidence="3" type="ORF">GW587_04870</name>
</gene>
<evidence type="ECO:0000259" key="2">
    <source>
        <dbReference type="PROSITE" id="PS50990"/>
    </source>
</evidence>
<dbReference type="InterPro" id="IPR005074">
    <property type="entry name" value="Peptidase_C39"/>
</dbReference>
<comment type="caution">
    <text evidence="3">The sequence shown here is derived from an EMBL/GenBank/DDBJ whole genome shotgun (WGS) entry which is preliminary data.</text>
</comment>
<organism evidence="3 4">
    <name type="scientific">Duganella aceris</name>
    <dbReference type="NCBI Taxonomy" id="2703883"/>
    <lineage>
        <taxon>Bacteria</taxon>
        <taxon>Pseudomonadati</taxon>
        <taxon>Pseudomonadota</taxon>
        <taxon>Betaproteobacteria</taxon>
        <taxon>Burkholderiales</taxon>
        <taxon>Oxalobacteraceae</taxon>
        <taxon>Telluria group</taxon>
        <taxon>Duganella</taxon>
    </lineage>
</organism>
<dbReference type="Gene3D" id="3.90.70.10">
    <property type="entry name" value="Cysteine proteinases"/>
    <property type="match status" value="1"/>
</dbReference>
<dbReference type="CDD" id="cd02423">
    <property type="entry name" value="Peptidase_C39G"/>
    <property type="match status" value="1"/>
</dbReference>
<sequence length="228" mass="24467">MNTRAMILAGAVLCGAGVGAAGAADLPGVGGGAYALPVASLKEARFRSVVRQQDDFSCGSAAVATLLSYHYGKPVSERDVFSAMYAGGDQAKIRREGFSLLDMKRYLAQQGFIADGYLQPLQKLAEARLPAIVRIVENGYLHFVVIKGIEDERVLLGDPAGGTRALRRDAFEAMRPDQLLFVIHNWPGQPHFNLAADWSVAPRAPLGEAISRSSLTDITLFKNGSGNY</sequence>
<dbReference type="EMBL" id="JAADJT010000002">
    <property type="protein sequence ID" value="NGZ83593.1"/>
    <property type="molecule type" value="Genomic_DNA"/>
</dbReference>
<feature type="chain" id="PRO_5047229203" evidence="1">
    <location>
        <begin position="24"/>
        <end position="228"/>
    </location>
</feature>
<reference evidence="4" key="2">
    <citation type="submission" date="2023-07" db="EMBL/GenBank/DDBJ databases">
        <title>Duganella aceri sp. nov., isolated from tree sap.</title>
        <authorList>
            <person name="Kim I.S."/>
        </authorList>
    </citation>
    <scope>NUCLEOTIDE SEQUENCE [LARGE SCALE GENOMIC DNA]</scope>
    <source>
        <strain evidence="4">SAP-35</strain>
    </source>
</reference>